<feature type="domain" description="Protein kinase" evidence="7">
    <location>
        <begin position="4"/>
        <end position="268"/>
    </location>
</feature>
<dbReference type="CDD" id="cd06606">
    <property type="entry name" value="STKc_MAPKKK"/>
    <property type="match status" value="1"/>
</dbReference>
<dbReference type="InterPro" id="IPR011009">
    <property type="entry name" value="Kinase-like_dom_sf"/>
</dbReference>
<name>A0A2N9IGB0_FAGSY</name>
<keyword evidence="1" id="KW-0808">Transferase</keyword>
<proteinExistence type="inferred from homology"/>
<reference evidence="8" key="1">
    <citation type="submission" date="2018-02" db="EMBL/GenBank/DDBJ databases">
        <authorList>
            <person name="Cohen D.B."/>
            <person name="Kent A.D."/>
        </authorList>
    </citation>
    <scope>NUCLEOTIDE SEQUENCE</scope>
</reference>
<keyword evidence="3" id="KW-0418">Kinase</keyword>
<dbReference type="GO" id="GO:0007165">
    <property type="term" value="P:signal transduction"/>
    <property type="evidence" value="ECO:0007669"/>
    <property type="project" value="TreeGrafter"/>
</dbReference>
<evidence type="ECO:0000256" key="4">
    <source>
        <dbReference type="ARBA" id="ARBA00022840"/>
    </source>
</evidence>
<accession>A0A2N9IGB0</accession>
<dbReference type="EMBL" id="OIVN01005602">
    <property type="protein sequence ID" value="SPD23254.1"/>
    <property type="molecule type" value="Genomic_DNA"/>
</dbReference>
<keyword evidence="4 5" id="KW-0067">ATP-binding</keyword>
<evidence type="ECO:0000256" key="3">
    <source>
        <dbReference type="ARBA" id="ARBA00022777"/>
    </source>
</evidence>
<sequence>MVSWVRGECVGKGCFGTVNLGVNVSDGHVFAVKSVDRNSGLASHVEALENEIRILRSLSSPYVVGYLGDDVTYESPTTSYRNLHMEYLPGGTVTDVAKRRCCGGVADVEERIVRSHTWCLVSALRYLHSRGIVHCDVKGRNILLGPDCNLAKLADFGSSIEVSVDTCKGPIMPRGSPLWMAPEVIRRESQGPESDVWSLGCTVMEMITGKPAWEDRGVDTLSRIGFSDESPELPSGLSELGRDFLEKCLIREPSKRWSCDQLLQHPFLSSASPNPVTVTDTSPRCVLDWVNSEFLEDDEENELSLNTNSHELSARERIGELATTSGANWESSDGWVVVRALVSAVADDTEAAAGTCCCGDKEWVGTSTEYQDLMRTKEEIAGTTIAAYSDSQSLRTRLEYSNSSGGNLLGLGWHYNNNNNNNYCACGLSGWSCGGCICNAGLSCRHGSQKADFAAVTAIVEGASLLDKGIE</sequence>
<dbReference type="PANTHER" id="PTHR48011:SF7">
    <property type="entry name" value="F10K1.14 PROTEIN"/>
    <property type="match status" value="1"/>
</dbReference>
<protein>
    <recommendedName>
        <fullName evidence="7">Protein kinase domain-containing protein</fullName>
    </recommendedName>
</protein>
<dbReference type="PROSITE" id="PS50011">
    <property type="entry name" value="PROTEIN_KINASE_DOM"/>
    <property type="match status" value="1"/>
</dbReference>
<dbReference type="InterPro" id="IPR052751">
    <property type="entry name" value="Plant_MAPKKK"/>
</dbReference>
<evidence type="ECO:0000256" key="5">
    <source>
        <dbReference type="PROSITE-ProRule" id="PRU10141"/>
    </source>
</evidence>
<dbReference type="AlphaFoldDB" id="A0A2N9IGB0"/>
<evidence type="ECO:0000313" key="8">
    <source>
        <dbReference type="EMBL" id="SPD23254.1"/>
    </source>
</evidence>
<dbReference type="SUPFAM" id="SSF56112">
    <property type="entry name" value="Protein kinase-like (PK-like)"/>
    <property type="match status" value="1"/>
</dbReference>
<feature type="binding site" evidence="5">
    <location>
        <position position="33"/>
    </location>
    <ligand>
        <name>ATP</name>
        <dbReference type="ChEBI" id="CHEBI:30616"/>
    </ligand>
</feature>
<dbReference type="PANTHER" id="PTHR48011">
    <property type="entry name" value="CCR4-NOT TRANSCRIPTIONAL COMPLEX SUBUNIT CAF120-RELATED"/>
    <property type="match status" value="1"/>
</dbReference>
<dbReference type="Pfam" id="PF00069">
    <property type="entry name" value="Pkinase"/>
    <property type="match status" value="1"/>
</dbReference>
<keyword evidence="2 5" id="KW-0547">Nucleotide-binding</keyword>
<organism evidence="8">
    <name type="scientific">Fagus sylvatica</name>
    <name type="common">Beechnut</name>
    <dbReference type="NCBI Taxonomy" id="28930"/>
    <lineage>
        <taxon>Eukaryota</taxon>
        <taxon>Viridiplantae</taxon>
        <taxon>Streptophyta</taxon>
        <taxon>Embryophyta</taxon>
        <taxon>Tracheophyta</taxon>
        <taxon>Spermatophyta</taxon>
        <taxon>Magnoliopsida</taxon>
        <taxon>eudicotyledons</taxon>
        <taxon>Gunneridae</taxon>
        <taxon>Pentapetalae</taxon>
        <taxon>rosids</taxon>
        <taxon>fabids</taxon>
        <taxon>Fagales</taxon>
        <taxon>Fagaceae</taxon>
        <taxon>Fagus</taxon>
    </lineage>
</organism>
<dbReference type="InterPro" id="IPR017441">
    <property type="entry name" value="Protein_kinase_ATP_BS"/>
</dbReference>
<dbReference type="Gene3D" id="1.10.510.10">
    <property type="entry name" value="Transferase(Phosphotransferase) domain 1"/>
    <property type="match status" value="1"/>
</dbReference>
<dbReference type="PROSITE" id="PS00108">
    <property type="entry name" value="PROTEIN_KINASE_ST"/>
    <property type="match status" value="1"/>
</dbReference>
<dbReference type="SMART" id="SM00220">
    <property type="entry name" value="S_TKc"/>
    <property type="match status" value="1"/>
</dbReference>
<dbReference type="GO" id="GO:0004674">
    <property type="term" value="F:protein serine/threonine kinase activity"/>
    <property type="evidence" value="ECO:0007669"/>
    <property type="project" value="UniProtKB-KW"/>
</dbReference>
<dbReference type="FunFam" id="1.10.510.10:FF:001090">
    <property type="entry name" value="Serine threonine protein kinase putative"/>
    <property type="match status" value="1"/>
</dbReference>
<evidence type="ECO:0000256" key="6">
    <source>
        <dbReference type="RuleBase" id="RU000304"/>
    </source>
</evidence>
<evidence type="ECO:0000256" key="1">
    <source>
        <dbReference type="ARBA" id="ARBA00022679"/>
    </source>
</evidence>
<evidence type="ECO:0000259" key="7">
    <source>
        <dbReference type="PROSITE" id="PS50011"/>
    </source>
</evidence>
<dbReference type="PROSITE" id="PS00107">
    <property type="entry name" value="PROTEIN_KINASE_ATP"/>
    <property type="match status" value="1"/>
</dbReference>
<dbReference type="InterPro" id="IPR000719">
    <property type="entry name" value="Prot_kinase_dom"/>
</dbReference>
<dbReference type="GO" id="GO:0005524">
    <property type="term" value="F:ATP binding"/>
    <property type="evidence" value="ECO:0007669"/>
    <property type="project" value="UniProtKB-UniRule"/>
</dbReference>
<keyword evidence="6" id="KW-0723">Serine/threonine-protein kinase</keyword>
<evidence type="ECO:0000256" key="2">
    <source>
        <dbReference type="ARBA" id="ARBA00022741"/>
    </source>
</evidence>
<gene>
    <name evidence="8" type="ORF">FSB_LOCUS51136</name>
</gene>
<comment type="similarity">
    <text evidence="6">Belongs to the protein kinase superfamily.</text>
</comment>
<dbReference type="InterPro" id="IPR008271">
    <property type="entry name" value="Ser/Thr_kinase_AS"/>
</dbReference>